<dbReference type="RefSeq" id="WP_008480264.1">
    <property type="nucleotide sequence ID" value="NZ_CAGS01000437.1"/>
</dbReference>
<dbReference type="EMBL" id="CAGS01000437">
    <property type="protein sequence ID" value="CCF85391.1"/>
    <property type="molecule type" value="Genomic_DNA"/>
</dbReference>
<protein>
    <submittedName>
        <fullName evidence="4">Uncharacterized protein</fullName>
    </submittedName>
</protein>
<dbReference type="AlphaFoldDB" id="I4EL29"/>
<feature type="region of interest" description="Disordered" evidence="1">
    <location>
        <begin position="230"/>
        <end position="249"/>
    </location>
</feature>
<dbReference type="Proteomes" id="UP000004221">
    <property type="component" value="Unassembled WGS sequence"/>
</dbReference>
<name>I4EL29_9BACT</name>
<evidence type="ECO:0000313" key="4">
    <source>
        <dbReference type="EMBL" id="CCF85391.1"/>
    </source>
</evidence>
<keyword evidence="5" id="KW-1185">Reference proteome</keyword>
<dbReference type="InterPro" id="IPR055592">
    <property type="entry name" value="DUF7168"/>
</dbReference>
<gene>
    <name evidence="4" type="ORF">NITHO_4920002</name>
</gene>
<sequence length="249" mass="27774">MASAITDDIIKRIQKVAALADSPNVNEAAVAAAKLQELLFRHNLTMAEIHAKSGKLPGSDYGKHEYYVGRNHGYGWKRRLMGAIARYNFCHAVSHRGDDQMFVVGEEHNVTVVFHLYEFLEAEIRRLATAGYRDYRLRVWSPRYALTPSKWKTSFYHGAVETIGDRLREQYLANRGDDRQTHALVRAKDAELAKAVYDFFGQLGKLKVNTGESADGYAAGQEAAQGINLSPQVRSGSRYSGPRALGAGR</sequence>
<evidence type="ECO:0000259" key="2">
    <source>
        <dbReference type="Pfam" id="PF10979"/>
    </source>
</evidence>
<organism evidence="4 5">
    <name type="scientific">Nitrolancea hollandica Lb</name>
    <dbReference type="NCBI Taxonomy" id="1129897"/>
    <lineage>
        <taxon>Bacteria</taxon>
        <taxon>Pseudomonadati</taxon>
        <taxon>Thermomicrobiota</taxon>
        <taxon>Thermomicrobia</taxon>
        <taxon>Sphaerobacterales</taxon>
        <taxon>Sphaerobacterineae</taxon>
        <taxon>Sphaerobacteraceae</taxon>
        <taxon>Nitrolancea</taxon>
    </lineage>
</organism>
<dbReference type="Pfam" id="PF23771">
    <property type="entry name" value="DUF7168"/>
    <property type="match status" value="1"/>
</dbReference>
<evidence type="ECO:0000259" key="3">
    <source>
        <dbReference type="Pfam" id="PF23771"/>
    </source>
</evidence>
<comment type="caution">
    <text evidence="4">The sequence shown here is derived from an EMBL/GenBank/DDBJ whole genome shotgun (WGS) entry which is preliminary data.</text>
</comment>
<evidence type="ECO:0000313" key="5">
    <source>
        <dbReference type="Proteomes" id="UP000004221"/>
    </source>
</evidence>
<feature type="domain" description="DUF2786" evidence="2">
    <location>
        <begin position="9"/>
        <end position="46"/>
    </location>
</feature>
<dbReference type="InterPro" id="IPR024498">
    <property type="entry name" value="DUF2786"/>
</dbReference>
<proteinExistence type="predicted"/>
<evidence type="ECO:0000256" key="1">
    <source>
        <dbReference type="SAM" id="MobiDB-lite"/>
    </source>
</evidence>
<reference evidence="4 5" key="1">
    <citation type="journal article" date="2012" name="ISME J.">
        <title>Nitrification expanded: discovery, physiology and genomics of a nitrite-oxidizing bacterium from the phylum Chloroflexi.</title>
        <authorList>
            <person name="Sorokin D.Y."/>
            <person name="Lucker S."/>
            <person name="Vejmelkova D."/>
            <person name="Kostrikina N.A."/>
            <person name="Kleerebezem R."/>
            <person name="Rijpstra W.I."/>
            <person name="Damste J.S."/>
            <person name="Le Paslier D."/>
            <person name="Muyzer G."/>
            <person name="Wagner M."/>
            <person name="van Loosdrecht M.C."/>
            <person name="Daims H."/>
        </authorList>
    </citation>
    <scope>NUCLEOTIDE SEQUENCE [LARGE SCALE GENOMIC DNA]</scope>
    <source>
        <strain evidence="5">none</strain>
    </source>
</reference>
<feature type="domain" description="DUF7168" evidence="3">
    <location>
        <begin position="71"/>
        <end position="191"/>
    </location>
</feature>
<dbReference type="OrthoDB" id="454074at2"/>
<accession>I4EL29</accession>
<dbReference type="Pfam" id="PF10979">
    <property type="entry name" value="DUF2786"/>
    <property type="match status" value="1"/>
</dbReference>